<reference evidence="1 2" key="1">
    <citation type="journal article" date="2019" name="Int. J. Syst. Evol. Microbiol.">
        <title>The Global Catalogue of Microorganisms (GCM) 10K type strain sequencing project: providing services to taxonomists for standard genome sequencing and annotation.</title>
        <authorList>
            <consortium name="The Broad Institute Genomics Platform"/>
            <consortium name="The Broad Institute Genome Sequencing Center for Infectious Disease"/>
            <person name="Wu L."/>
            <person name="Ma J."/>
        </authorList>
    </citation>
    <scope>NUCLEOTIDE SEQUENCE [LARGE SCALE GENOMIC DNA]</scope>
    <source>
        <strain evidence="1 2">CGMCC 1.12859</strain>
    </source>
</reference>
<gene>
    <name evidence="1" type="ORF">ACFSAU_04755</name>
</gene>
<accession>A0ABD6BQ65</accession>
<sequence>MHETGCDDLQNTRDWIPLEDFSEEALEDIDLRHCPECLDQPVSEALDAAEESTVSAPLE</sequence>
<proteinExistence type="predicted"/>
<protein>
    <submittedName>
        <fullName evidence="1">Uncharacterized protein</fullName>
    </submittedName>
</protein>
<dbReference type="AlphaFoldDB" id="A0ABD6BQ65"/>
<evidence type="ECO:0000313" key="2">
    <source>
        <dbReference type="Proteomes" id="UP001597139"/>
    </source>
</evidence>
<dbReference type="EMBL" id="JBHUCZ010000002">
    <property type="protein sequence ID" value="MFD1566795.1"/>
    <property type="molecule type" value="Genomic_DNA"/>
</dbReference>
<dbReference type="RefSeq" id="WP_379821392.1">
    <property type="nucleotide sequence ID" value="NZ_JBHUCZ010000002.1"/>
</dbReference>
<evidence type="ECO:0000313" key="1">
    <source>
        <dbReference type="EMBL" id="MFD1566795.1"/>
    </source>
</evidence>
<keyword evidence="2" id="KW-1185">Reference proteome</keyword>
<dbReference type="Proteomes" id="UP001597139">
    <property type="component" value="Unassembled WGS sequence"/>
</dbReference>
<comment type="caution">
    <text evidence="1">The sequence shown here is derived from an EMBL/GenBank/DDBJ whole genome shotgun (WGS) entry which is preliminary data.</text>
</comment>
<organism evidence="1 2">
    <name type="scientific">Halolamina litorea</name>
    <dbReference type="NCBI Taxonomy" id="1515593"/>
    <lineage>
        <taxon>Archaea</taxon>
        <taxon>Methanobacteriati</taxon>
        <taxon>Methanobacteriota</taxon>
        <taxon>Stenosarchaea group</taxon>
        <taxon>Halobacteria</taxon>
        <taxon>Halobacteriales</taxon>
        <taxon>Haloferacaceae</taxon>
    </lineage>
</organism>
<name>A0ABD6BQ65_9EURY</name>